<protein>
    <recommendedName>
        <fullName evidence="3">tetrahydrofolate synthase</fullName>
        <ecNumber evidence="3">6.3.2.17</ecNumber>
    </recommendedName>
    <alternativeName>
        <fullName evidence="9">Tetrahydrofolylpolyglutamate synthase</fullName>
    </alternativeName>
</protein>
<dbReference type="EC" id="6.3.2.17" evidence="3"/>
<dbReference type="GO" id="GO:0008841">
    <property type="term" value="F:dihydrofolate synthase activity"/>
    <property type="evidence" value="ECO:0007669"/>
    <property type="project" value="TreeGrafter"/>
</dbReference>
<dbReference type="Gene3D" id="3.90.190.20">
    <property type="entry name" value="Mur ligase, C-terminal domain"/>
    <property type="match status" value="1"/>
</dbReference>
<evidence type="ECO:0000259" key="13">
    <source>
        <dbReference type="Pfam" id="PF08245"/>
    </source>
</evidence>
<gene>
    <name evidence="14" type="ORF">KL86CLO1_11536</name>
</gene>
<evidence type="ECO:0000256" key="11">
    <source>
        <dbReference type="PIRNR" id="PIRNR001563"/>
    </source>
</evidence>
<dbReference type="NCBIfam" id="TIGR01499">
    <property type="entry name" value="folC"/>
    <property type="match status" value="1"/>
</dbReference>
<feature type="domain" description="Mur ligase central" evidence="13">
    <location>
        <begin position="49"/>
        <end position="262"/>
    </location>
</feature>
<dbReference type="Gene3D" id="3.40.1190.10">
    <property type="entry name" value="Mur-like, catalytic domain"/>
    <property type="match status" value="1"/>
</dbReference>
<dbReference type="EMBL" id="FLUN01000001">
    <property type="protein sequence ID" value="SBW01730.1"/>
    <property type="molecule type" value="Genomic_DNA"/>
</dbReference>
<dbReference type="PANTHER" id="PTHR11136:SF0">
    <property type="entry name" value="DIHYDROFOLATE SYNTHETASE-RELATED"/>
    <property type="match status" value="1"/>
</dbReference>
<keyword evidence="5" id="KW-0479">Metal-binding</keyword>
<dbReference type="GO" id="GO:0004326">
    <property type="term" value="F:tetrahydrofolylpolyglutamate synthase activity"/>
    <property type="evidence" value="ECO:0007669"/>
    <property type="project" value="UniProtKB-EC"/>
</dbReference>
<comment type="similarity">
    <text evidence="2 11">Belongs to the folylpolyglutamate synthase family.</text>
</comment>
<evidence type="ECO:0000256" key="6">
    <source>
        <dbReference type="ARBA" id="ARBA00022741"/>
    </source>
</evidence>
<evidence type="ECO:0000256" key="3">
    <source>
        <dbReference type="ARBA" id="ARBA00013025"/>
    </source>
</evidence>
<sequence length="426" mass="46208">MSRTMTGQEAIDYIHSYNWLGSRPGLSRTKDLLSRLGHPERELRFVHIVGTNGKGSTAAMLASVLREAGHTTGLYTSPYLWRFHERIQVNGAEITDDELGEVTDYVRRFAEEMEDHPTEFELVTCIALEYYRRRGCAIVVLEAGLGGRLDSTNAIPAPEAVVITNIGLDHTALLGDTVEKIAAEKGAVIKPGCEVVLYGQTASVEAVIVDICQAQGVPLTVADFASLRVREDSRAEQRFDYGRWSDLSIRLLGEHQRKNGAVVLETVSALRHRGWSIPGESVRAGLAKARWPGRFEILGEHPWFIVDGGHNPQCATTVAANLDVYFPGEKVVFLVGVLKDKDYEGLISEIAGRAGAFVAVTPDSPRALPAEELARHLARYGLPVTVCRSVAEGVAAAVAQAGPSGLVCALGSLYMTGAVRAAFQLF</sequence>
<dbReference type="SUPFAM" id="SSF53623">
    <property type="entry name" value="MurD-like peptide ligases, catalytic domain"/>
    <property type="match status" value="1"/>
</dbReference>
<dbReference type="AlphaFoldDB" id="A0A212JQN4"/>
<comment type="catalytic activity">
    <reaction evidence="10">
        <text>(6S)-5,6,7,8-tetrahydrofolyl-(gamma-L-Glu)(n) + L-glutamate + ATP = (6S)-5,6,7,8-tetrahydrofolyl-(gamma-L-Glu)(n+1) + ADP + phosphate + H(+)</text>
        <dbReference type="Rhea" id="RHEA:10580"/>
        <dbReference type="Rhea" id="RHEA-COMP:14738"/>
        <dbReference type="Rhea" id="RHEA-COMP:14740"/>
        <dbReference type="ChEBI" id="CHEBI:15378"/>
        <dbReference type="ChEBI" id="CHEBI:29985"/>
        <dbReference type="ChEBI" id="CHEBI:30616"/>
        <dbReference type="ChEBI" id="CHEBI:43474"/>
        <dbReference type="ChEBI" id="CHEBI:141005"/>
        <dbReference type="ChEBI" id="CHEBI:456216"/>
        <dbReference type="EC" id="6.3.2.17"/>
    </reaction>
</comment>
<dbReference type="PANTHER" id="PTHR11136">
    <property type="entry name" value="FOLYLPOLYGLUTAMATE SYNTHASE-RELATED"/>
    <property type="match status" value="1"/>
</dbReference>
<dbReference type="InterPro" id="IPR001645">
    <property type="entry name" value="Folylpolyglutamate_synth"/>
</dbReference>
<evidence type="ECO:0000256" key="5">
    <source>
        <dbReference type="ARBA" id="ARBA00022723"/>
    </source>
</evidence>
<dbReference type="InterPro" id="IPR004101">
    <property type="entry name" value="Mur_ligase_C"/>
</dbReference>
<evidence type="ECO:0000256" key="9">
    <source>
        <dbReference type="ARBA" id="ARBA00030592"/>
    </source>
</evidence>
<dbReference type="Pfam" id="PF08245">
    <property type="entry name" value="Mur_ligase_M"/>
    <property type="match status" value="1"/>
</dbReference>
<name>A0A212JQN4_9FIRM</name>
<comment type="cofactor">
    <cofactor evidence="1">
        <name>Mg(2+)</name>
        <dbReference type="ChEBI" id="CHEBI:18420"/>
    </cofactor>
</comment>
<keyword evidence="4 11" id="KW-0436">Ligase</keyword>
<evidence type="ECO:0000259" key="12">
    <source>
        <dbReference type="Pfam" id="PF02875"/>
    </source>
</evidence>
<accession>A0A212JQN4</accession>
<evidence type="ECO:0000256" key="4">
    <source>
        <dbReference type="ARBA" id="ARBA00022598"/>
    </source>
</evidence>
<dbReference type="SUPFAM" id="SSF53244">
    <property type="entry name" value="MurD-like peptide ligases, peptide-binding domain"/>
    <property type="match status" value="1"/>
</dbReference>
<dbReference type="InterPro" id="IPR013221">
    <property type="entry name" value="Mur_ligase_cen"/>
</dbReference>
<keyword evidence="8" id="KW-0460">Magnesium</keyword>
<proteinExistence type="inferred from homology"/>
<keyword evidence="7 11" id="KW-0067">ATP-binding</keyword>
<evidence type="ECO:0000256" key="8">
    <source>
        <dbReference type="ARBA" id="ARBA00022842"/>
    </source>
</evidence>
<evidence type="ECO:0000256" key="7">
    <source>
        <dbReference type="ARBA" id="ARBA00022840"/>
    </source>
</evidence>
<dbReference type="Pfam" id="PF02875">
    <property type="entry name" value="Mur_ligase_C"/>
    <property type="match status" value="1"/>
</dbReference>
<dbReference type="FunFam" id="3.40.1190.10:FF:000011">
    <property type="entry name" value="Folylpolyglutamate synthase/dihydrofolate synthase"/>
    <property type="match status" value="1"/>
</dbReference>
<dbReference type="PIRSF" id="PIRSF001563">
    <property type="entry name" value="Folylpolyglu_synth"/>
    <property type="match status" value="1"/>
</dbReference>
<evidence type="ECO:0000256" key="1">
    <source>
        <dbReference type="ARBA" id="ARBA00001946"/>
    </source>
</evidence>
<reference evidence="14" key="1">
    <citation type="submission" date="2016-04" db="EMBL/GenBank/DDBJ databases">
        <authorList>
            <person name="Evans L.H."/>
            <person name="Alamgir A."/>
            <person name="Owens N."/>
            <person name="Weber N.D."/>
            <person name="Virtaneva K."/>
            <person name="Barbian K."/>
            <person name="Babar A."/>
            <person name="Rosenke K."/>
        </authorList>
    </citation>
    <scope>NUCLEOTIDE SEQUENCE</scope>
    <source>
        <strain evidence="14">86</strain>
    </source>
</reference>
<feature type="domain" description="Mur ligase C-terminal" evidence="12">
    <location>
        <begin position="293"/>
        <end position="412"/>
    </location>
</feature>
<keyword evidence="6 11" id="KW-0547">Nucleotide-binding</keyword>
<dbReference type="GO" id="GO:0005737">
    <property type="term" value="C:cytoplasm"/>
    <property type="evidence" value="ECO:0007669"/>
    <property type="project" value="TreeGrafter"/>
</dbReference>
<evidence type="ECO:0000256" key="2">
    <source>
        <dbReference type="ARBA" id="ARBA00008276"/>
    </source>
</evidence>
<dbReference type="GO" id="GO:0005524">
    <property type="term" value="F:ATP binding"/>
    <property type="evidence" value="ECO:0007669"/>
    <property type="project" value="UniProtKB-KW"/>
</dbReference>
<evidence type="ECO:0000313" key="14">
    <source>
        <dbReference type="EMBL" id="SBW01730.1"/>
    </source>
</evidence>
<dbReference type="InterPro" id="IPR036565">
    <property type="entry name" value="Mur-like_cat_sf"/>
</dbReference>
<evidence type="ECO:0000256" key="10">
    <source>
        <dbReference type="ARBA" id="ARBA00047493"/>
    </source>
</evidence>
<dbReference type="InterPro" id="IPR036615">
    <property type="entry name" value="Mur_ligase_C_dom_sf"/>
</dbReference>
<organism evidence="14">
    <name type="scientific">uncultured Eubacteriales bacterium</name>
    <dbReference type="NCBI Taxonomy" id="172733"/>
    <lineage>
        <taxon>Bacteria</taxon>
        <taxon>Bacillati</taxon>
        <taxon>Bacillota</taxon>
        <taxon>Clostridia</taxon>
        <taxon>Eubacteriales</taxon>
        <taxon>environmental samples</taxon>
    </lineage>
</organism>
<dbReference type="GO" id="GO:0046872">
    <property type="term" value="F:metal ion binding"/>
    <property type="evidence" value="ECO:0007669"/>
    <property type="project" value="UniProtKB-KW"/>
</dbReference>